<dbReference type="OrthoDB" id="1144910at2"/>
<evidence type="ECO:0000313" key="1">
    <source>
        <dbReference type="EMBL" id="RXJ45544.1"/>
    </source>
</evidence>
<keyword evidence="2" id="KW-1185">Reference proteome</keyword>
<dbReference type="Proteomes" id="UP000289792">
    <property type="component" value="Unassembled WGS sequence"/>
</dbReference>
<organism evidence="1 2">
    <name type="scientific">Gelidibacter gilvus</name>
    <dbReference type="NCBI Taxonomy" id="59602"/>
    <lineage>
        <taxon>Bacteria</taxon>
        <taxon>Pseudomonadati</taxon>
        <taxon>Bacteroidota</taxon>
        <taxon>Flavobacteriia</taxon>
        <taxon>Flavobacteriales</taxon>
        <taxon>Flavobacteriaceae</taxon>
        <taxon>Gelidibacter</taxon>
    </lineage>
</organism>
<dbReference type="EMBL" id="SDDZ01000013">
    <property type="protein sequence ID" value="RXJ45544.1"/>
    <property type="molecule type" value="Genomic_DNA"/>
</dbReference>
<dbReference type="RefSeq" id="WP_129018542.1">
    <property type="nucleotide sequence ID" value="NZ_SDDZ01000013.1"/>
</dbReference>
<dbReference type="AlphaFoldDB" id="A0A4Q0XEP9"/>
<comment type="caution">
    <text evidence="1">The sequence shown here is derived from an EMBL/GenBank/DDBJ whole genome shotgun (WGS) entry which is preliminary data.</text>
</comment>
<protein>
    <submittedName>
        <fullName evidence="1">Uncharacterized protein</fullName>
    </submittedName>
</protein>
<evidence type="ECO:0000313" key="2">
    <source>
        <dbReference type="Proteomes" id="UP000289792"/>
    </source>
</evidence>
<sequence>MKHLKDIKLQPKWFISAALIFIAVLGGVLGQQKSTVPNQEIVVQFANENISLDDAIHTVAIVEHELQRIGVSHIQISEQEDGRLVISYYSETNVEGIKKMLSEQKELALGFVSSDKNEKPLQFPSKKGSIAYNLDVYEIQQGQNSVSDLGGKHALELKTKHHRFVNYNFYIPSSDAYPAINEHTLKVNFSFQRYTAIAKEYRSHKIPEVRAGPLS</sequence>
<reference evidence="1 2" key="1">
    <citation type="submission" date="2019-01" db="EMBL/GenBank/DDBJ databases">
        <title>Genome sequence of the Antarctic species Gelidibacter gilvus ACAM 158(T).</title>
        <authorList>
            <person name="Bowman J.P."/>
        </authorList>
    </citation>
    <scope>NUCLEOTIDE SEQUENCE [LARGE SCALE GENOMIC DNA]</scope>
    <source>
        <strain evidence="1 2">IC158</strain>
    </source>
</reference>
<accession>A0A4Q0XEP9</accession>
<proteinExistence type="predicted"/>
<name>A0A4Q0XEP9_9FLAO</name>
<gene>
    <name evidence="1" type="ORF">ESZ48_16170</name>
</gene>